<dbReference type="EMBL" id="CM047908">
    <property type="protein sequence ID" value="KAJ0081883.1"/>
    <property type="molecule type" value="Genomic_DNA"/>
</dbReference>
<keyword evidence="2" id="KW-1185">Reference proteome</keyword>
<evidence type="ECO:0000313" key="1">
    <source>
        <dbReference type="EMBL" id="KAJ0081883.1"/>
    </source>
</evidence>
<protein>
    <submittedName>
        <fullName evidence="1">Uncharacterized protein</fullName>
    </submittedName>
</protein>
<comment type="caution">
    <text evidence="1">The sequence shown here is derived from an EMBL/GenBank/DDBJ whole genome shotgun (WGS) entry which is preliminary data.</text>
</comment>
<organism evidence="1 2">
    <name type="scientific">Pistacia atlantica</name>
    <dbReference type="NCBI Taxonomy" id="434234"/>
    <lineage>
        <taxon>Eukaryota</taxon>
        <taxon>Viridiplantae</taxon>
        <taxon>Streptophyta</taxon>
        <taxon>Embryophyta</taxon>
        <taxon>Tracheophyta</taxon>
        <taxon>Spermatophyta</taxon>
        <taxon>Magnoliopsida</taxon>
        <taxon>eudicotyledons</taxon>
        <taxon>Gunneridae</taxon>
        <taxon>Pentapetalae</taxon>
        <taxon>rosids</taxon>
        <taxon>malvids</taxon>
        <taxon>Sapindales</taxon>
        <taxon>Anacardiaceae</taxon>
        <taxon>Pistacia</taxon>
    </lineage>
</organism>
<dbReference type="Proteomes" id="UP001164250">
    <property type="component" value="Chromosome 12"/>
</dbReference>
<accession>A0ACC1A790</accession>
<reference evidence="2" key="1">
    <citation type="journal article" date="2023" name="G3 (Bethesda)">
        <title>Genome assembly and association tests identify interacting loci associated with vigor, precocity, and sex in interspecific pistachio rootstocks.</title>
        <authorList>
            <person name="Palmer W."/>
            <person name="Jacygrad E."/>
            <person name="Sagayaradj S."/>
            <person name="Cavanaugh K."/>
            <person name="Han R."/>
            <person name="Bertier L."/>
            <person name="Beede B."/>
            <person name="Kafkas S."/>
            <person name="Golino D."/>
            <person name="Preece J."/>
            <person name="Michelmore R."/>
        </authorList>
    </citation>
    <scope>NUCLEOTIDE SEQUENCE [LARGE SCALE GENOMIC DNA]</scope>
</reference>
<proteinExistence type="predicted"/>
<gene>
    <name evidence="1" type="ORF">Patl1_12170</name>
</gene>
<sequence>MFEEDYYQDCCSLHSRFASLCRDIVIDRKRNFVAMKFRDRFSPFVSLQLQHDTVEWINYLLLYRSAFYIYLAIKEPLGKDEPDPAFLAKAKARLKRNFHQEVI</sequence>
<evidence type="ECO:0000313" key="2">
    <source>
        <dbReference type="Proteomes" id="UP001164250"/>
    </source>
</evidence>
<name>A0ACC1A790_9ROSI</name>